<organism evidence="3 4">
    <name type="scientific">Martelella alba</name>
    <dbReference type="NCBI Taxonomy" id="2590451"/>
    <lineage>
        <taxon>Bacteria</taxon>
        <taxon>Pseudomonadati</taxon>
        <taxon>Pseudomonadota</taxon>
        <taxon>Alphaproteobacteria</taxon>
        <taxon>Hyphomicrobiales</taxon>
        <taxon>Aurantimonadaceae</taxon>
        <taxon>Martelella</taxon>
    </lineage>
</organism>
<sequence length="401" mass="44040">MSEGQQPPLLETSGPAEETASAEHGQVQPADAPGSAPVAAETLQTNVTCSRGFPQWLAMNNCSLAFTSYQTGQLFLVGTLPNGSLSLHQRNFVRAMGLIADSQRMLLAGLAQIWRFENVLAPNERANQTFDKLYVPRRGQTVSDLDVHELGVDNAGRLLFVNTKYSCLATDSVVHSFKPVWRPPFISKLAPEDRCHLNGLAMDNGVPRYVTSVSTSDIVDGWRSQRRDGGVIVDIETDEIIAEGLSMPHSPRLHDGALWFLDSGNGYLTRLDLQSRQKDRIAFCPGFLRGLSFYNGHAVVGLSLARREGVFSGLNLQDELEKRKGEPWCGLQVINTNNGDIVEWLRLEGGIKELFDVRVIPGVRCPMALPTFGPDLASFITIEAPDRPLSERGFQAATLPQ</sequence>
<proteinExistence type="predicted"/>
<evidence type="ECO:0000256" key="1">
    <source>
        <dbReference type="SAM" id="MobiDB-lite"/>
    </source>
</evidence>
<feature type="domain" description="Conserved hypothetical protein CHP03032" evidence="2">
    <location>
        <begin position="52"/>
        <end position="369"/>
    </location>
</feature>
<protein>
    <submittedName>
        <fullName evidence="3">TIGR03032 family protein</fullName>
    </submittedName>
</protein>
<reference evidence="3 4" key="1">
    <citation type="submission" date="2019-06" db="EMBL/GenBank/DDBJ databases">
        <authorList>
            <person name="Li M."/>
        </authorList>
    </citation>
    <scope>NUCLEOTIDE SEQUENCE [LARGE SCALE GENOMIC DNA]</scope>
    <source>
        <strain evidence="3 4">BGMRC2036</strain>
    </source>
</reference>
<gene>
    <name evidence="3" type="ORF">FJU08_10285</name>
</gene>
<dbReference type="NCBIfam" id="TIGR03032">
    <property type="entry name" value="TIGR03032 family protein"/>
    <property type="match status" value="1"/>
</dbReference>
<dbReference type="InterPro" id="IPR017481">
    <property type="entry name" value="CHP03032"/>
</dbReference>
<evidence type="ECO:0000313" key="4">
    <source>
        <dbReference type="Proteomes" id="UP000318801"/>
    </source>
</evidence>
<feature type="region of interest" description="Disordered" evidence="1">
    <location>
        <begin position="1"/>
        <end position="39"/>
    </location>
</feature>
<dbReference type="RefSeq" id="WP_141148907.1">
    <property type="nucleotide sequence ID" value="NZ_VHLG01000004.1"/>
</dbReference>
<evidence type="ECO:0000259" key="2">
    <source>
        <dbReference type="Pfam" id="PF16261"/>
    </source>
</evidence>
<comment type="caution">
    <text evidence="3">The sequence shown here is derived from an EMBL/GenBank/DDBJ whole genome shotgun (WGS) entry which is preliminary data.</text>
</comment>
<keyword evidence="4" id="KW-1185">Reference proteome</keyword>
<dbReference type="AlphaFoldDB" id="A0A506UDX7"/>
<dbReference type="OrthoDB" id="238183at2"/>
<accession>A0A506UDX7</accession>
<name>A0A506UDX7_9HYPH</name>
<dbReference type="Proteomes" id="UP000318801">
    <property type="component" value="Unassembled WGS sequence"/>
</dbReference>
<evidence type="ECO:0000313" key="3">
    <source>
        <dbReference type="EMBL" id="TPW31035.1"/>
    </source>
</evidence>
<dbReference type="EMBL" id="VHLG01000004">
    <property type="protein sequence ID" value="TPW31035.1"/>
    <property type="molecule type" value="Genomic_DNA"/>
</dbReference>
<dbReference type="SUPFAM" id="SSF101898">
    <property type="entry name" value="NHL repeat"/>
    <property type="match status" value="1"/>
</dbReference>
<dbReference type="Pfam" id="PF16261">
    <property type="entry name" value="DUF4915"/>
    <property type="match status" value="1"/>
</dbReference>